<dbReference type="Pfam" id="PF07811">
    <property type="entry name" value="TadE"/>
    <property type="match status" value="1"/>
</dbReference>
<dbReference type="OrthoDB" id="276644at2"/>
<feature type="domain" description="TadE-like" evidence="2">
    <location>
        <begin position="22"/>
        <end position="62"/>
    </location>
</feature>
<dbReference type="KEGG" id="ahel:Q31a_33360"/>
<dbReference type="Proteomes" id="UP000318017">
    <property type="component" value="Chromosome"/>
</dbReference>
<keyword evidence="1" id="KW-0472">Membrane</keyword>
<sequence>MLLLPSRKMRGRHKAPPPNRSGTAIVELAVCLPFLGLMIFASLEGANMLFVRQALVQSAYETSKASARVKTTQAQAEVIGRQVLAARRIDNPTFTFTPADVDALAPGTPFTVSVSAPGDSRSITGIGPFNGLTIQAQATMNKE</sequence>
<proteinExistence type="predicted"/>
<dbReference type="EMBL" id="CP036298">
    <property type="protein sequence ID" value="QDV25014.1"/>
    <property type="molecule type" value="Genomic_DNA"/>
</dbReference>
<keyword evidence="4" id="KW-1185">Reference proteome</keyword>
<dbReference type="AlphaFoldDB" id="A0A518G8T5"/>
<gene>
    <name evidence="3" type="ORF">Q31a_33360</name>
</gene>
<dbReference type="RefSeq" id="WP_145079530.1">
    <property type="nucleotide sequence ID" value="NZ_CP036298.1"/>
</dbReference>
<evidence type="ECO:0000313" key="4">
    <source>
        <dbReference type="Proteomes" id="UP000318017"/>
    </source>
</evidence>
<evidence type="ECO:0000313" key="3">
    <source>
        <dbReference type="EMBL" id="QDV25014.1"/>
    </source>
</evidence>
<dbReference type="InterPro" id="IPR012495">
    <property type="entry name" value="TadE-like_dom"/>
</dbReference>
<accession>A0A518G8T5</accession>
<protein>
    <submittedName>
        <fullName evidence="3">TadE-like protein</fullName>
    </submittedName>
</protein>
<evidence type="ECO:0000259" key="2">
    <source>
        <dbReference type="Pfam" id="PF07811"/>
    </source>
</evidence>
<reference evidence="3 4" key="1">
    <citation type="submission" date="2019-02" db="EMBL/GenBank/DDBJ databases">
        <title>Deep-cultivation of Planctomycetes and their phenomic and genomic characterization uncovers novel biology.</title>
        <authorList>
            <person name="Wiegand S."/>
            <person name="Jogler M."/>
            <person name="Boedeker C."/>
            <person name="Pinto D."/>
            <person name="Vollmers J."/>
            <person name="Rivas-Marin E."/>
            <person name="Kohn T."/>
            <person name="Peeters S.H."/>
            <person name="Heuer A."/>
            <person name="Rast P."/>
            <person name="Oberbeckmann S."/>
            <person name="Bunk B."/>
            <person name="Jeske O."/>
            <person name="Meyerdierks A."/>
            <person name="Storesund J.E."/>
            <person name="Kallscheuer N."/>
            <person name="Luecker S."/>
            <person name="Lage O.M."/>
            <person name="Pohl T."/>
            <person name="Merkel B.J."/>
            <person name="Hornburger P."/>
            <person name="Mueller R.-W."/>
            <person name="Bruemmer F."/>
            <person name="Labrenz M."/>
            <person name="Spormann A.M."/>
            <person name="Op den Camp H."/>
            <person name="Overmann J."/>
            <person name="Amann R."/>
            <person name="Jetten M.S.M."/>
            <person name="Mascher T."/>
            <person name="Medema M.H."/>
            <person name="Devos D.P."/>
            <person name="Kaster A.-K."/>
            <person name="Ovreas L."/>
            <person name="Rohde M."/>
            <person name="Galperin M.Y."/>
            <person name="Jogler C."/>
        </authorList>
    </citation>
    <scope>NUCLEOTIDE SEQUENCE [LARGE SCALE GENOMIC DNA]</scope>
    <source>
        <strain evidence="3 4">Q31a</strain>
    </source>
</reference>
<evidence type="ECO:0000256" key="1">
    <source>
        <dbReference type="SAM" id="Phobius"/>
    </source>
</evidence>
<name>A0A518G8T5_9BACT</name>
<organism evidence="3 4">
    <name type="scientific">Aureliella helgolandensis</name>
    <dbReference type="NCBI Taxonomy" id="2527968"/>
    <lineage>
        <taxon>Bacteria</taxon>
        <taxon>Pseudomonadati</taxon>
        <taxon>Planctomycetota</taxon>
        <taxon>Planctomycetia</taxon>
        <taxon>Pirellulales</taxon>
        <taxon>Pirellulaceae</taxon>
        <taxon>Aureliella</taxon>
    </lineage>
</organism>
<keyword evidence="1" id="KW-0812">Transmembrane</keyword>
<feature type="transmembrane region" description="Helical" evidence="1">
    <location>
        <begin position="21"/>
        <end position="43"/>
    </location>
</feature>
<keyword evidence="1" id="KW-1133">Transmembrane helix</keyword>